<comment type="caution">
    <text evidence="2">The sequence shown here is derived from an EMBL/GenBank/DDBJ whole genome shotgun (WGS) entry which is preliminary data.</text>
</comment>
<dbReference type="SUPFAM" id="SSF56219">
    <property type="entry name" value="DNase I-like"/>
    <property type="match status" value="1"/>
</dbReference>
<evidence type="ECO:0000256" key="1">
    <source>
        <dbReference type="SAM" id="MobiDB-lite"/>
    </source>
</evidence>
<feature type="compositionally biased region" description="Low complexity" evidence="1">
    <location>
        <begin position="94"/>
        <end position="116"/>
    </location>
</feature>
<dbReference type="EMBL" id="BEXD01003963">
    <property type="protein sequence ID" value="GBC04724.1"/>
    <property type="molecule type" value="Genomic_DNA"/>
</dbReference>
<dbReference type="Proteomes" id="UP000247702">
    <property type="component" value="Unassembled WGS sequence"/>
</dbReference>
<feature type="region of interest" description="Disordered" evidence="1">
    <location>
        <begin position="126"/>
        <end position="145"/>
    </location>
</feature>
<feature type="compositionally biased region" description="Polar residues" evidence="1">
    <location>
        <begin position="134"/>
        <end position="145"/>
    </location>
</feature>
<feature type="compositionally biased region" description="Basic and acidic residues" evidence="1">
    <location>
        <begin position="343"/>
        <end position="353"/>
    </location>
</feature>
<evidence type="ECO:0000313" key="3">
    <source>
        <dbReference type="Proteomes" id="UP000247702"/>
    </source>
</evidence>
<feature type="region of interest" description="Disordered" evidence="1">
    <location>
        <begin position="324"/>
        <end position="405"/>
    </location>
</feature>
<feature type="compositionally biased region" description="Polar residues" evidence="1">
    <location>
        <begin position="370"/>
        <end position="380"/>
    </location>
</feature>
<dbReference type="STRING" id="94130.A0A2Z6RQ35"/>
<dbReference type="InterPro" id="IPR036691">
    <property type="entry name" value="Endo/exonu/phosph_ase_sf"/>
</dbReference>
<name>A0A2Z6RQ35_9GLOM</name>
<feature type="compositionally biased region" description="Basic residues" evidence="1">
    <location>
        <begin position="62"/>
        <end position="75"/>
    </location>
</feature>
<evidence type="ECO:0000313" key="2">
    <source>
        <dbReference type="EMBL" id="GBC04724.1"/>
    </source>
</evidence>
<feature type="compositionally biased region" description="Polar residues" evidence="1">
    <location>
        <begin position="80"/>
        <end position="90"/>
    </location>
</feature>
<protein>
    <recommendedName>
        <fullName evidence="4">Endonuclease/exonuclease/phosphatase domain-containing protein</fullName>
    </recommendedName>
</protein>
<proteinExistence type="predicted"/>
<keyword evidence="3" id="KW-1185">Reference proteome</keyword>
<dbReference type="AlphaFoldDB" id="A0A2Z6RQ35"/>
<dbReference type="Gene3D" id="3.60.10.10">
    <property type="entry name" value="Endonuclease/exonuclease/phosphatase"/>
    <property type="match status" value="1"/>
</dbReference>
<feature type="region of interest" description="Disordered" evidence="1">
    <location>
        <begin position="44"/>
        <end position="116"/>
    </location>
</feature>
<sequence>MSNNNRNNNTSAHTATNNALQADLAADKERIKQSNLQSERDVASNLFADTPNHLPKTSSSKGKTKSRNSRSHLSHAHAPSRQNIVNNFDGTNHVPAPAAPAVTPEVTDQNDQQQNDQMPDKEIVNSAMDVDPPSDNNENSDQQSITIEKPLDYVALVALDNITGSKPSKLITIKEALAKYNVKYNINLDITHLQKHAKVTFNDKDSYDKFLKMEIILQLKDENSDDIKNVTLNISLLKPDKQIAYITYKSQDALTYFETNWRYHIGKDTVRVLPLSLNQDARTLHKQFPFKLSGLAYNTSGYNLEPFVSGADNWKNLKKSYTDAAKSKGANKPARPSRSIQQKRLDRNTQHSEEMDEEFQTGGYHEEKSLAQSSLASSPDQAKKRVKSANDSDQEAELIQDTHDLRQSDTQIQTLLTQQNEMKSSFQSISSTMTKIHTLNKNKFIGLIDAIKDHNINIYGLSETNCSEQQAKIWQHQLALRKKNVQKMSTKMSRNCLCASKIVMKMVGIRSYFDYSQLGGKGQGVGIIIDAKYDIFVHKAVGHKGRIIYLDLYFSDKRKLRLIQVYLNANQKERLQIDKYIDDTISDAQSRDMKVIIIEDFNINYRKYLMAFINNKWQFSLFRTLEYRRLLDTIPIFNDNDEEMYTYTPADPNRQESRLDYIWTSLPMLEKSVNSTVIENDHFDTDHKTVTLSLNTVQMTGISLNATNQKKKHIKRTVFQYDEMDKDDEYTWKNFSTQLDLEIENTLMKDFSIVKPHHINTL</sequence>
<organism evidence="2 3">
    <name type="scientific">Rhizophagus clarus</name>
    <dbReference type="NCBI Taxonomy" id="94130"/>
    <lineage>
        <taxon>Eukaryota</taxon>
        <taxon>Fungi</taxon>
        <taxon>Fungi incertae sedis</taxon>
        <taxon>Mucoromycota</taxon>
        <taxon>Glomeromycotina</taxon>
        <taxon>Glomeromycetes</taxon>
        <taxon>Glomerales</taxon>
        <taxon>Glomeraceae</taxon>
        <taxon>Rhizophagus</taxon>
    </lineage>
</organism>
<reference evidence="2 3" key="1">
    <citation type="submission" date="2017-11" db="EMBL/GenBank/DDBJ databases">
        <title>The genome of Rhizophagus clarus HR1 reveals common genetic basis of auxotrophy among arbuscular mycorrhizal fungi.</title>
        <authorList>
            <person name="Kobayashi Y."/>
        </authorList>
    </citation>
    <scope>NUCLEOTIDE SEQUENCE [LARGE SCALE GENOMIC DNA]</scope>
    <source>
        <strain evidence="2 3">HR1</strain>
    </source>
</reference>
<gene>
    <name evidence="2" type="ORF">RclHR1_05830002</name>
</gene>
<evidence type="ECO:0008006" key="4">
    <source>
        <dbReference type="Google" id="ProtNLM"/>
    </source>
</evidence>
<accession>A0A2Z6RQ35</accession>